<name>A0A2V0NN53_9CHLO</name>
<dbReference type="InParanoid" id="A0A2V0NN53"/>
<protein>
    <submittedName>
        <fullName evidence="1">Uncharacterized protein</fullName>
    </submittedName>
</protein>
<dbReference type="OrthoDB" id="539997at2759"/>
<gene>
    <name evidence="1" type="ORF">Rsub_00604</name>
</gene>
<evidence type="ECO:0000313" key="1">
    <source>
        <dbReference type="EMBL" id="GBF87892.1"/>
    </source>
</evidence>
<dbReference type="EMBL" id="BDRX01000002">
    <property type="protein sequence ID" value="GBF87892.1"/>
    <property type="molecule type" value="Genomic_DNA"/>
</dbReference>
<organism evidence="1 2">
    <name type="scientific">Raphidocelis subcapitata</name>
    <dbReference type="NCBI Taxonomy" id="307507"/>
    <lineage>
        <taxon>Eukaryota</taxon>
        <taxon>Viridiplantae</taxon>
        <taxon>Chlorophyta</taxon>
        <taxon>core chlorophytes</taxon>
        <taxon>Chlorophyceae</taxon>
        <taxon>CS clade</taxon>
        <taxon>Sphaeropleales</taxon>
        <taxon>Selenastraceae</taxon>
        <taxon>Raphidocelis</taxon>
    </lineage>
</organism>
<proteinExistence type="predicted"/>
<comment type="caution">
    <text evidence="1">The sequence shown here is derived from an EMBL/GenBank/DDBJ whole genome shotgun (WGS) entry which is preliminary data.</text>
</comment>
<accession>A0A2V0NN53</accession>
<dbReference type="AlphaFoldDB" id="A0A2V0NN53"/>
<reference evidence="1 2" key="1">
    <citation type="journal article" date="2018" name="Sci. Rep.">
        <title>Raphidocelis subcapitata (=Pseudokirchneriella subcapitata) provides an insight into genome evolution and environmental adaptations in the Sphaeropleales.</title>
        <authorList>
            <person name="Suzuki S."/>
            <person name="Yamaguchi H."/>
            <person name="Nakajima N."/>
            <person name="Kawachi M."/>
        </authorList>
    </citation>
    <scope>NUCLEOTIDE SEQUENCE [LARGE SCALE GENOMIC DNA]</scope>
    <source>
        <strain evidence="1 2">NIES-35</strain>
    </source>
</reference>
<evidence type="ECO:0000313" key="2">
    <source>
        <dbReference type="Proteomes" id="UP000247498"/>
    </source>
</evidence>
<keyword evidence="2" id="KW-1185">Reference proteome</keyword>
<sequence>MACQGLLVKMGTVSDLEASPRKRLVKEMPERCLVLIRQADGSLVCVELPDASLAQRDNGDLAGAPGSRTHRVISDSDGTLWIAPIPKPSPVIDRNAGPKVGDGYGLGGPAAAARPDMPPPPPLVPFAGCDRKAMPPSPAKPFAIAPSPIKPSPMKERIDTATGAVASKAWGARQAKMSEFFGGAKAGAKPAAPVPAVPLAPKMQQPRVLGTVADMDF</sequence>
<dbReference type="Proteomes" id="UP000247498">
    <property type="component" value="Unassembled WGS sequence"/>
</dbReference>